<dbReference type="AlphaFoldDB" id="A0AAU9LUY1"/>
<accession>A0AAU9LUY1</accession>
<dbReference type="Gene3D" id="1.10.220.150">
    <property type="entry name" value="Arf GTPase activating protein"/>
    <property type="match status" value="1"/>
</dbReference>
<evidence type="ECO:0000313" key="5">
    <source>
        <dbReference type="Proteomes" id="UP001157418"/>
    </source>
</evidence>
<comment type="caution">
    <text evidence="4">The sequence shown here is derived from an EMBL/GenBank/DDBJ whole genome shotgun (WGS) entry which is preliminary data.</text>
</comment>
<dbReference type="GO" id="GO:0005543">
    <property type="term" value="F:phospholipid binding"/>
    <property type="evidence" value="ECO:0007669"/>
    <property type="project" value="InterPro"/>
</dbReference>
<reference evidence="4 5" key="1">
    <citation type="submission" date="2022-01" db="EMBL/GenBank/DDBJ databases">
        <authorList>
            <person name="Xiong W."/>
            <person name="Schranz E."/>
        </authorList>
    </citation>
    <scope>NUCLEOTIDE SEQUENCE [LARGE SCALE GENOMIC DNA]</scope>
</reference>
<dbReference type="InterPro" id="IPR044518">
    <property type="entry name" value="ARF_GAP_AGD11/12/13"/>
</dbReference>
<evidence type="ECO:0000256" key="2">
    <source>
        <dbReference type="SAM" id="MobiDB-lite"/>
    </source>
</evidence>
<dbReference type="PANTHER" id="PTHR46220:SF1">
    <property type="entry name" value="ADP-RIBOSYLATION FACTOR GTPASE-ACTIVATING PROTEIN AGD12"/>
    <property type="match status" value="1"/>
</dbReference>
<evidence type="ECO:0000256" key="1">
    <source>
        <dbReference type="PROSITE-ProRule" id="PRU00288"/>
    </source>
</evidence>
<feature type="compositionally biased region" description="Basic residues" evidence="2">
    <location>
        <begin position="42"/>
        <end position="52"/>
    </location>
</feature>
<feature type="domain" description="Arf-GAP" evidence="3">
    <location>
        <begin position="64"/>
        <end position="147"/>
    </location>
</feature>
<dbReference type="Proteomes" id="UP001157418">
    <property type="component" value="Unassembled WGS sequence"/>
</dbReference>
<keyword evidence="1" id="KW-0479">Metal-binding</keyword>
<dbReference type="InterPro" id="IPR001164">
    <property type="entry name" value="ArfGAP_dom"/>
</dbReference>
<gene>
    <name evidence="4" type="ORF">LVIROSA_LOCUS5790</name>
</gene>
<dbReference type="SUPFAM" id="SSF57863">
    <property type="entry name" value="ArfGap/RecO-like zinc finger"/>
    <property type="match status" value="1"/>
</dbReference>
<evidence type="ECO:0000259" key="3">
    <source>
        <dbReference type="PROSITE" id="PS50115"/>
    </source>
</evidence>
<keyword evidence="5" id="KW-1185">Reference proteome</keyword>
<feature type="region of interest" description="Disordered" evidence="2">
    <location>
        <begin position="42"/>
        <end position="63"/>
    </location>
</feature>
<dbReference type="InterPro" id="IPR038508">
    <property type="entry name" value="ArfGAP_dom_sf"/>
</dbReference>
<keyword evidence="1" id="KW-0863">Zinc-finger</keyword>
<keyword evidence="1" id="KW-0862">Zinc</keyword>
<dbReference type="InterPro" id="IPR037278">
    <property type="entry name" value="ARFGAP/RecO"/>
</dbReference>
<dbReference type="Pfam" id="PF01412">
    <property type="entry name" value="ArfGap"/>
    <property type="match status" value="1"/>
</dbReference>
<name>A0AAU9LUY1_9ASTR</name>
<dbReference type="GO" id="GO:0005096">
    <property type="term" value="F:GTPase activator activity"/>
    <property type="evidence" value="ECO:0007669"/>
    <property type="project" value="InterPro"/>
</dbReference>
<dbReference type="PROSITE" id="PS50115">
    <property type="entry name" value="ARFGAP"/>
    <property type="match status" value="1"/>
</dbReference>
<evidence type="ECO:0000313" key="4">
    <source>
        <dbReference type="EMBL" id="CAH1418177.1"/>
    </source>
</evidence>
<dbReference type="SMART" id="SM00105">
    <property type="entry name" value="ArfGap"/>
    <property type="match status" value="1"/>
</dbReference>
<protein>
    <recommendedName>
        <fullName evidence="3">Arf-GAP domain-containing protein</fullName>
    </recommendedName>
</protein>
<dbReference type="GO" id="GO:0008270">
    <property type="term" value="F:zinc ion binding"/>
    <property type="evidence" value="ECO:0007669"/>
    <property type="project" value="UniProtKB-KW"/>
</dbReference>
<dbReference type="PRINTS" id="PR00405">
    <property type="entry name" value="REVINTRACTNG"/>
</dbReference>
<dbReference type="EMBL" id="CAKMRJ010000113">
    <property type="protein sequence ID" value="CAH1418177.1"/>
    <property type="molecule type" value="Genomic_DNA"/>
</dbReference>
<dbReference type="CDD" id="cd08204">
    <property type="entry name" value="ArfGap"/>
    <property type="match status" value="1"/>
</dbReference>
<proteinExistence type="predicted"/>
<dbReference type="PANTHER" id="PTHR46220">
    <property type="entry name" value="ADP-RIBOSYLATION FACTOR GTPASE-ACTIVATING PROTEIN AGD12"/>
    <property type="match status" value="1"/>
</dbReference>
<sequence length="360" mass="39710">MMKTRKRITNNQKSNLNSQRLIGYVLIWIGLVRYPDKQPIHPRWKTSKRMTHRSSALGKTPSGNRRLQDLLQQRRNRTCDDCGAPDPKWASANIGVFICLKRCGVHRCLGVHISKVLPMTLDSWSDAEIDAMIEVGENASANSIYEAYIPQGISKPRPDATQKDCSKFISCTVGVTPVQSTFSSPLLRLNCIQIAIPVLDFPSSPSSSLRFWSEVDGSKCSFHLTSYLAGDILPKSIVVDGVVPDQNLDRITSTLESPIGLPGLGLNVFSIDQLLDISCPVIGFAHVDSSSSTGVVPPGSASSTQKRRRVLSPDQFEQFLHEISHVGPRCTSPSFFGQVSPRTAALQMIWRIFSYVVGIK</sequence>
<organism evidence="4 5">
    <name type="scientific">Lactuca virosa</name>
    <dbReference type="NCBI Taxonomy" id="75947"/>
    <lineage>
        <taxon>Eukaryota</taxon>
        <taxon>Viridiplantae</taxon>
        <taxon>Streptophyta</taxon>
        <taxon>Embryophyta</taxon>
        <taxon>Tracheophyta</taxon>
        <taxon>Spermatophyta</taxon>
        <taxon>Magnoliopsida</taxon>
        <taxon>eudicotyledons</taxon>
        <taxon>Gunneridae</taxon>
        <taxon>Pentapetalae</taxon>
        <taxon>asterids</taxon>
        <taxon>campanulids</taxon>
        <taxon>Asterales</taxon>
        <taxon>Asteraceae</taxon>
        <taxon>Cichorioideae</taxon>
        <taxon>Cichorieae</taxon>
        <taxon>Lactucinae</taxon>
        <taxon>Lactuca</taxon>
    </lineage>
</organism>